<accession>A0A090BVJ6</accession>
<organism evidence="2 3">
    <name type="scientific">Thioploca ingrica</name>
    <dbReference type="NCBI Taxonomy" id="40754"/>
    <lineage>
        <taxon>Bacteria</taxon>
        <taxon>Pseudomonadati</taxon>
        <taxon>Pseudomonadota</taxon>
        <taxon>Gammaproteobacteria</taxon>
        <taxon>Thiotrichales</taxon>
        <taxon>Thiotrichaceae</taxon>
        <taxon>Thioploca</taxon>
    </lineage>
</organism>
<feature type="transmembrane region" description="Helical" evidence="1">
    <location>
        <begin position="156"/>
        <end position="180"/>
    </location>
</feature>
<keyword evidence="1" id="KW-1133">Transmembrane helix</keyword>
<dbReference type="AlphaFoldDB" id="A0A090BVJ6"/>
<keyword evidence="1" id="KW-0472">Membrane</keyword>
<keyword evidence="3" id="KW-1185">Reference proteome</keyword>
<proteinExistence type="predicted"/>
<name>A0A090BVJ6_9GAMM</name>
<dbReference type="NCBIfam" id="TIGR04222">
    <property type="entry name" value="near_uncomplex"/>
    <property type="match status" value="1"/>
</dbReference>
<dbReference type="HOGENOM" id="CLU_936696_0_0_6"/>
<dbReference type="KEGG" id="tig:THII_2674"/>
<dbReference type="OrthoDB" id="7131845at2"/>
<evidence type="ECO:0000256" key="1">
    <source>
        <dbReference type="SAM" id="Phobius"/>
    </source>
</evidence>
<feature type="transmembrane region" description="Helical" evidence="1">
    <location>
        <begin position="12"/>
        <end position="32"/>
    </location>
</feature>
<evidence type="ECO:0000313" key="3">
    <source>
        <dbReference type="Proteomes" id="UP000031623"/>
    </source>
</evidence>
<dbReference type="EMBL" id="AP014633">
    <property type="protein sequence ID" value="BAP56971.1"/>
    <property type="molecule type" value="Genomic_DNA"/>
</dbReference>
<evidence type="ECO:0000313" key="2">
    <source>
        <dbReference type="EMBL" id="BAP56971.1"/>
    </source>
</evidence>
<sequence>MMDMIIQLPGPIFLVYFTLLSTFCILIGWLWVKTDGSIRYPLPDVNSLNPFEIAALRDGCRGVIQIALFNLWKNNLITLTGKGNALQIRRISSSSHQPENEIEEVLYQFASIKRRPADFFLDPGVLLRLDKPMKYINHILEKLHLKRTSSQLARSWLALWITLFIILSLGGIKLYFEIIAGDSVEFFMITIALLVVVTLNVLTPAQQSQLGYLYQKKLANHFEWLRTENNNEINSSLRVAIFGIQALAGSSLFASFEQAFGKNSVKIDNYGRNSSGGCGGG</sequence>
<dbReference type="InterPro" id="IPR026467">
    <property type="entry name" value="Ser/Gly_Cys_C_dom"/>
</dbReference>
<gene>
    <name evidence="2" type="ORF">THII_2674</name>
</gene>
<dbReference type="Proteomes" id="UP000031623">
    <property type="component" value="Chromosome"/>
</dbReference>
<feature type="transmembrane region" description="Helical" evidence="1">
    <location>
        <begin position="186"/>
        <end position="203"/>
    </location>
</feature>
<reference evidence="2 3" key="1">
    <citation type="journal article" date="2014" name="ISME J.">
        <title>Ecophysiology of Thioploca ingrica as revealed by the complete genome sequence supplemented with proteomic evidence.</title>
        <authorList>
            <person name="Kojima H."/>
            <person name="Ogura Y."/>
            <person name="Yamamoto N."/>
            <person name="Togashi T."/>
            <person name="Mori H."/>
            <person name="Watanabe T."/>
            <person name="Nemoto F."/>
            <person name="Kurokawa K."/>
            <person name="Hayashi T."/>
            <person name="Fukui M."/>
        </authorList>
    </citation>
    <scope>NUCLEOTIDE SEQUENCE [LARGE SCALE GENOMIC DNA]</scope>
</reference>
<keyword evidence="1" id="KW-0812">Transmembrane</keyword>
<protein>
    <submittedName>
        <fullName evidence="2">Membrane protein</fullName>
    </submittedName>
</protein>